<evidence type="ECO:0000313" key="1">
    <source>
        <dbReference type="EMBL" id="KAK8564373.1"/>
    </source>
</evidence>
<evidence type="ECO:0008006" key="3">
    <source>
        <dbReference type="Google" id="ProtNLM"/>
    </source>
</evidence>
<gene>
    <name evidence="1" type="ORF">V6N12_036498</name>
</gene>
<comment type="caution">
    <text evidence="1">The sequence shown here is derived from an EMBL/GenBank/DDBJ whole genome shotgun (WGS) entry which is preliminary data.</text>
</comment>
<organism evidence="1 2">
    <name type="scientific">Hibiscus sabdariffa</name>
    <name type="common">roselle</name>
    <dbReference type="NCBI Taxonomy" id="183260"/>
    <lineage>
        <taxon>Eukaryota</taxon>
        <taxon>Viridiplantae</taxon>
        <taxon>Streptophyta</taxon>
        <taxon>Embryophyta</taxon>
        <taxon>Tracheophyta</taxon>
        <taxon>Spermatophyta</taxon>
        <taxon>Magnoliopsida</taxon>
        <taxon>eudicotyledons</taxon>
        <taxon>Gunneridae</taxon>
        <taxon>Pentapetalae</taxon>
        <taxon>rosids</taxon>
        <taxon>malvids</taxon>
        <taxon>Malvales</taxon>
        <taxon>Malvaceae</taxon>
        <taxon>Malvoideae</taxon>
        <taxon>Hibiscus</taxon>
    </lineage>
</organism>
<sequence>MDNSEVTWILQGCSDALGGCSLVDVILLLLGRPWSVCIHHIPSTQNLVADKVVALCHGSSIGSMTFDFVHVAFTELVRKEADNN</sequence>
<dbReference type="EMBL" id="JBBPBM010000011">
    <property type="protein sequence ID" value="KAK8564373.1"/>
    <property type="molecule type" value="Genomic_DNA"/>
</dbReference>
<accession>A0ABR2EQV2</accession>
<dbReference type="Proteomes" id="UP001472677">
    <property type="component" value="Unassembled WGS sequence"/>
</dbReference>
<reference evidence="1 2" key="1">
    <citation type="journal article" date="2024" name="G3 (Bethesda)">
        <title>Genome assembly of Hibiscus sabdariffa L. provides insights into metabolisms of medicinal natural products.</title>
        <authorList>
            <person name="Kim T."/>
        </authorList>
    </citation>
    <scope>NUCLEOTIDE SEQUENCE [LARGE SCALE GENOMIC DNA]</scope>
    <source>
        <strain evidence="1">TK-2024</strain>
        <tissue evidence="1">Old leaves</tissue>
    </source>
</reference>
<evidence type="ECO:0000313" key="2">
    <source>
        <dbReference type="Proteomes" id="UP001472677"/>
    </source>
</evidence>
<name>A0ABR2EQV2_9ROSI</name>
<proteinExistence type="predicted"/>
<protein>
    <recommendedName>
        <fullName evidence="3">RNase H type-1 domain-containing protein</fullName>
    </recommendedName>
</protein>
<keyword evidence="2" id="KW-1185">Reference proteome</keyword>